<dbReference type="Pfam" id="PF00496">
    <property type="entry name" value="SBP_bac_5"/>
    <property type="match status" value="1"/>
</dbReference>
<dbReference type="Gene3D" id="3.90.76.10">
    <property type="entry name" value="Dipeptide-binding Protein, Domain 1"/>
    <property type="match status" value="1"/>
</dbReference>
<gene>
    <name evidence="3" type="ORF">DJ79_09605</name>
</gene>
<dbReference type="GO" id="GO:1904680">
    <property type="term" value="F:peptide transmembrane transporter activity"/>
    <property type="evidence" value="ECO:0007669"/>
    <property type="project" value="TreeGrafter"/>
</dbReference>
<dbReference type="InterPro" id="IPR000914">
    <property type="entry name" value="SBP_5_dom"/>
</dbReference>
<proteinExistence type="predicted"/>
<dbReference type="InterPro" id="IPR039424">
    <property type="entry name" value="SBP_5"/>
</dbReference>
<feature type="region of interest" description="Disordered" evidence="1">
    <location>
        <begin position="548"/>
        <end position="567"/>
    </location>
</feature>
<dbReference type="RefSeq" id="WP_094593068.1">
    <property type="nucleotide sequence ID" value="NZ_NHPA01000046.1"/>
</dbReference>
<dbReference type="PIRSF" id="PIRSF002741">
    <property type="entry name" value="MppA"/>
    <property type="match status" value="1"/>
</dbReference>
<dbReference type="PROSITE" id="PS51318">
    <property type="entry name" value="TAT"/>
    <property type="match status" value="1"/>
</dbReference>
<dbReference type="Proteomes" id="UP000215607">
    <property type="component" value="Unassembled WGS sequence"/>
</dbReference>
<evidence type="ECO:0000256" key="1">
    <source>
        <dbReference type="SAM" id="MobiDB-lite"/>
    </source>
</evidence>
<reference evidence="3 4" key="1">
    <citation type="journal article" date="2014" name="Front. Microbiol.">
        <title>Population and genomic analysis of the genus Halorubrum.</title>
        <authorList>
            <person name="Fullmer M.S."/>
            <person name="Soucy S.M."/>
            <person name="Swithers K.S."/>
            <person name="Makkay A.M."/>
            <person name="Wheeler R."/>
            <person name="Ventosa A."/>
            <person name="Gogarten J.P."/>
            <person name="Papke R.T."/>
        </authorList>
    </citation>
    <scope>NUCLEOTIDE SEQUENCE [LARGE SCALE GENOMIC DNA]</scope>
    <source>
        <strain evidence="3 4">Ga2p</strain>
    </source>
</reference>
<dbReference type="CDD" id="cd00995">
    <property type="entry name" value="PBP2_NikA_DppA_OppA_like"/>
    <property type="match status" value="1"/>
</dbReference>
<dbReference type="GO" id="GO:0015833">
    <property type="term" value="P:peptide transport"/>
    <property type="evidence" value="ECO:0007669"/>
    <property type="project" value="TreeGrafter"/>
</dbReference>
<feature type="region of interest" description="Disordered" evidence="1">
    <location>
        <begin position="29"/>
        <end position="67"/>
    </location>
</feature>
<dbReference type="Gene3D" id="3.10.105.10">
    <property type="entry name" value="Dipeptide-binding Protein, Domain 3"/>
    <property type="match status" value="1"/>
</dbReference>
<dbReference type="SUPFAM" id="SSF53850">
    <property type="entry name" value="Periplasmic binding protein-like II"/>
    <property type="match status" value="1"/>
</dbReference>
<dbReference type="AlphaFoldDB" id="A0A256JE50"/>
<dbReference type="PROSITE" id="PS51257">
    <property type="entry name" value="PROKAR_LIPOPROTEIN"/>
    <property type="match status" value="1"/>
</dbReference>
<dbReference type="EMBL" id="NHPA01000046">
    <property type="protein sequence ID" value="OYR67031.1"/>
    <property type="molecule type" value="Genomic_DNA"/>
</dbReference>
<comment type="caution">
    <text evidence="3">The sequence shown here is derived from an EMBL/GenBank/DDBJ whole genome shotgun (WGS) entry which is preliminary data.</text>
</comment>
<dbReference type="GO" id="GO:0042597">
    <property type="term" value="C:periplasmic space"/>
    <property type="evidence" value="ECO:0007669"/>
    <property type="project" value="UniProtKB-ARBA"/>
</dbReference>
<dbReference type="InterPro" id="IPR030678">
    <property type="entry name" value="Peptide/Ni-bd"/>
</dbReference>
<evidence type="ECO:0000313" key="4">
    <source>
        <dbReference type="Proteomes" id="UP000215607"/>
    </source>
</evidence>
<dbReference type="Gene3D" id="3.40.190.10">
    <property type="entry name" value="Periplasmic binding protein-like II"/>
    <property type="match status" value="1"/>
</dbReference>
<organism evidence="3 4">
    <name type="scientific">Halorubrum ezzemoulense</name>
    <name type="common">Halorubrum chaoviator</name>
    <dbReference type="NCBI Taxonomy" id="337243"/>
    <lineage>
        <taxon>Archaea</taxon>
        <taxon>Methanobacteriati</taxon>
        <taxon>Methanobacteriota</taxon>
        <taxon>Stenosarchaea group</taxon>
        <taxon>Halobacteria</taxon>
        <taxon>Halobacteriales</taxon>
        <taxon>Haloferacaceae</taxon>
        <taxon>Halorubrum</taxon>
    </lineage>
</organism>
<protein>
    <recommendedName>
        <fullName evidence="2">Solute-binding protein family 5 domain-containing protein</fullName>
    </recommendedName>
</protein>
<evidence type="ECO:0000259" key="2">
    <source>
        <dbReference type="Pfam" id="PF00496"/>
    </source>
</evidence>
<dbReference type="GO" id="GO:0043190">
    <property type="term" value="C:ATP-binding cassette (ABC) transporter complex"/>
    <property type="evidence" value="ECO:0007669"/>
    <property type="project" value="InterPro"/>
</dbReference>
<dbReference type="InterPro" id="IPR006311">
    <property type="entry name" value="TAT_signal"/>
</dbReference>
<accession>A0A256JE50</accession>
<feature type="domain" description="Solute-binding protein family 5" evidence="2">
    <location>
        <begin position="108"/>
        <end position="474"/>
    </location>
</feature>
<sequence length="567" mass="62922">MKNDINEKISLDRRRFLQATSASTVTAMLAGCSGSPSGDGTGTNNGTTESDGSDGSDGSSTSDDELSVIWPGGVNNINPLGWLAIPDYDAARMMYEPLTSVDGEGQAIGHVAKSWETSEDGASYTWTIQEGITWHDGEPLTAEDVAFTFRSIKEYDWPYLGSLSSVIADPDQITVEDEYTVTTPLTQPYAALPLVLADLGLVIPKHIWSEFDNPTEASNTEDPIGSGPFVFENREQDQFINFSVDDEYWGEVPDYDSVRIEIIASTDSQVLTMKEGSGDMLRLQPGQYVEEIESANNLEVVEGGSTYVTYLGINTNREPLSDEALRKAMAYAVDRDTVAELVNAGYATPGYSPVPPGLEFYHNSETSSYAHNQEQARSILSENGYEQQGNSRVMPSGDPLELVLSIQNTGNWPRIAEVLSRQLGEVGISVEVNSMESNSHTQKVSVEQDYDLTLNTWRVWFDPDPFLSPVFEEEGTLNTSQYHNEQFDELMRQQRRATDPEKRQEYLYDAQEILVDELPWVVLYYPQLLHGIRSSAWESTNPIPRYGMQSPYGHEPGSGPMVQLDPK</sequence>
<name>A0A256JE50_HALEZ</name>
<evidence type="ECO:0000313" key="3">
    <source>
        <dbReference type="EMBL" id="OYR67031.1"/>
    </source>
</evidence>
<dbReference type="PANTHER" id="PTHR30290">
    <property type="entry name" value="PERIPLASMIC BINDING COMPONENT OF ABC TRANSPORTER"/>
    <property type="match status" value="1"/>
</dbReference>